<reference evidence="2 3" key="1">
    <citation type="submission" date="2018-09" db="EMBL/GenBank/DDBJ databases">
        <title>Genomic investigation of the strawberry pathogen Phytophthora fragariae indicates pathogenicity is determined by transcriptional variation in three key races.</title>
        <authorList>
            <person name="Adams T.M."/>
            <person name="Armitage A.D."/>
            <person name="Sobczyk M.K."/>
            <person name="Bates H.J."/>
            <person name="Dunwell J.M."/>
            <person name="Nellist C.F."/>
            <person name="Harrison R.J."/>
        </authorList>
    </citation>
    <scope>NUCLEOTIDE SEQUENCE [LARGE SCALE GENOMIC DNA]</scope>
    <source>
        <strain evidence="2 3">SCRP324</strain>
    </source>
</reference>
<accession>A0A6A3I7H1</accession>
<proteinExistence type="predicted"/>
<comment type="caution">
    <text evidence="2">The sequence shown here is derived from an EMBL/GenBank/DDBJ whole genome shotgun (WGS) entry which is preliminary data.</text>
</comment>
<sequence>MLLSESCVAIVSLGGGGCSCPPHSDPSLLASISSSSLRRSTQGPSNRRHSQTTRRGYHAFPAAPRCYVLPTQP</sequence>
<feature type="region of interest" description="Disordered" evidence="1">
    <location>
        <begin position="30"/>
        <end position="59"/>
    </location>
</feature>
<feature type="compositionally biased region" description="Basic residues" evidence="1">
    <location>
        <begin position="46"/>
        <end position="57"/>
    </location>
</feature>
<dbReference type="Proteomes" id="UP000435112">
    <property type="component" value="Unassembled WGS sequence"/>
</dbReference>
<evidence type="ECO:0000313" key="2">
    <source>
        <dbReference type="EMBL" id="KAE8975933.1"/>
    </source>
</evidence>
<organism evidence="2 3">
    <name type="scientific">Phytophthora rubi</name>
    <dbReference type="NCBI Taxonomy" id="129364"/>
    <lineage>
        <taxon>Eukaryota</taxon>
        <taxon>Sar</taxon>
        <taxon>Stramenopiles</taxon>
        <taxon>Oomycota</taxon>
        <taxon>Peronosporomycetes</taxon>
        <taxon>Peronosporales</taxon>
        <taxon>Peronosporaceae</taxon>
        <taxon>Phytophthora</taxon>
    </lineage>
</organism>
<name>A0A6A3I7H1_9STRA</name>
<evidence type="ECO:0000256" key="1">
    <source>
        <dbReference type="SAM" id="MobiDB-lite"/>
    </source>
</evidence>
<evidence type="ECO:0000313" key="3">
    <source>
        <dbReference type="Proteomes" id="UP000435112"/>
    </source>
</evidence>
<dbReference type="AlphaFoldDB" id="A0A6A3I7H1"/>
<feature type="compositionally biased region" description="Low complexity" evidence="1">
    <location>
        <begin position="30"/>
        <end position="40"/>
    </location>
</feature>
<gene>
    <name evidence="2" type="ORF">PR002_g25457</name>
</gene>
<dbReference type="EMBL" id="QXFU01003370">
    <property type="protein sequence ID" value="KAE8975933.1"/>
    <property type="molecule type" value="Genomic_DNA"/>
</dbReference>
<protein>
    <submittedName>
        <fullName evidence="2">Uncharacterized protein</fullName>
    </submittedName>
</protein>